<dbReference type="KEGG" id="aprs:BI364_12455"/>
<reference evidence="2" key="1">
    <citation type="submission" date="2016-09" db="EMBL/GenBank/DDBJ databases">
        <title>Acidihalobacter prosperus F5.</title>
        <authorList>
            <person name="Khaleque H.N."/>
            <person name="Ramsay J.P."/>
            <person name="Kaksonen A.H."/>
            <person name="Boxall N.J."/>
            <person name="Watkin E.L.J."/>
        </authorList>
    </citation>
    <scope>NUCLEOTIDE SEQUENCE [LARGE SCALE GENOMIC DNA]</scope>
    <source>
        <strain evidence="2">F5</strain>
    </source>
</reference>
<sequence>MCPQTVYVDLQKTNDVEVFPQQILWHGFPECHYVEIGPKGNLLILSGFKTGQIYFANAHNGHKLATLKKIGKLVQGVNISPTGQVAVAVDTSGGAIDVIDTHDFKVLHIIPVGKSPHNVVFSRSGHYAYVSVQGAHETAVIDMRSDKVLHDISLKRMDGPHNLAVSPNGQMLWVRNHPKPHQDGTVAVINLKTDQVEHYTRVGLFHGGMDMLPDGKLAFTTDIGGNTVDALSTVSFKIVRRIQVGAGPHGVRSSDNGRFVYAATTRGNQLVVIDTRTLQVAKRIPMKGRFGFWLAMKGRT</sequence>
<name>A0A1D8IQF5_9GAMM</name>
<gene>
    <name evidence="1" type="ORF">BI364_12455</name>
</gene>
<dbReference type="EMBL" id="CP017415">
    <property type="protein sequence ID" value="AOU98663.1"/>
    <property type="molecule type" value="Genomic_DNA"/>
</dbReference>
<proteinExistence type="predicted"/>
<dbReference type="PANTHER" id="PTHR47197:SF3">
    <property type="entry name" value="DIHYDRO-HEME D1 DEHYDROGENASE"/>
    <property type="match status" value="1"/>
</dbReference>
<dbReference type="InterPro" id="IPR015943">
    <property type="entry name" value="WD40/YVTN_repeat-like_dom_sf"/>
</dbReference>
<dbReference type="Proteomes" id="UP000095401">
    <property type="component" value="Chromosome"/>
</dbReference>
<dbReference type="RefSeq" id="WP_070079023.1">
    <property type="nucleotide sequence ID" value="NZ_CP017415.1"/>
</dbReference>
<protein>
    <recommendedName>
        <fullName evidence="3">YncE family protein</fullName>
    </recommendedName>
</protein>
<keyword evidence="2" id="KW-1185">Reference proteome</keyword>
<dbReference type="AlphaFoldDB" id="A0A1D8IQF5"/>
<accession>A0A1D8IQF5</accession>
<dbReference type="InterPro" id="IPR011048">
    <property type="entry name" value="Haem_d1_sf"/>
</dbReference>
<evidence type="ECO:0000313" key="2">
    <source>
        <dbReference type="Proteomes" id="UP000095401"/>
    </source>
</evidence>
<organism evidence="1 2">
    <name type="scientific">Acidihalobacter yilgarnensis</name>
    <dbReference type="NCBI Taxonomy" id="2819280"/>
    <lineage>
        <taxon>Bacteria</taxon>
        <taxon>Pseudomonadati</taxon>
        <taxon>Pseudomonadota</taxon>
        <taxon>Gammaproteobacteria</taxon>
        <taxon>Chromatiales</taxon>
        <taxon>Ectothiorhodospiraceae</taxon>
        <taxon>Acidihalobacter</taxon>
    </lineage>
</organism>
<evidence type="ECO:0000313" key="1">
    <source>
        <dbReference type="EMBL" id="AOU98663.1"/>
    </source>
</evidence>
<evidence type="ECO:0008006" key="3">
    <source>
        <dbReference type="Google" id="ProtNLM"/>
    </source>
</evidence>
<dbReference type="Pfam" id="PF02239">
    <property type="entry name" value="Cytochrom_D1"/>
    <property type="match status" value="1"/>
</dbReference>
<dbReference type="PANTHER" id="PTHR47197">
    <property type="entry name" value="PROTEIN NIRF"/>
    <property type="match status" value="1"/>
</dbReference>
<dbReference type="InterPro" id="IPR051200">
    <property type="entry name" value="Host-pathogen_enzymatic-act"/>
</dbReference>
<dbReference type="Gene3D" id="2.130.10.10">
    <property type="entry name" value="YVTN repeat-like/Quinoprotein amine dehydrogenase"/>
    <property type="match status" value="2"/>
</dbReference>
<dbReference type="SUPFAM" id="SSF51004">
    <property type="entry name" value="C-terminal (heme d1) domain of cytochrome cd1-nitrite reductase"/>
    <property type="match status" value="1"/>
</dbReference>